<comment type="caution">
    <text evidence="1">The sequence shown here is derived from an EMBL/GenBank/DDBJ whole genome shotgun (WGS) entry which is preliminary data.</text>
</comment>
<evidence type="ECO:0000313" key="2">
    <source>
        <dbReference type="Proteomes" id="UP000540909"/>
    </source>
</evidence>
<dbReference type="AlphaFoldDB" id="A0A7W6W7E0"/>
<evidence type="ECO:0000313" key="1">
    <source>
        <dbReference type="EMBL" id="MBB4238694.1"/>
    </source>
</evidence>
<dbReference type="EMBL" id="JACIFY010000024">
    <property type="protein sequence ID" value="MBB4238694.1"/>
    <property type="molecule type" value="Genomic_DNA"/>
</dbReference>
<dbReference type="RefSeq" id="WP_184473070.1">
    <property type="nucleotide sequence ID" value="NZ_JACIFY010000024.1"/>
</dbReference>
<protein>
    <submittedName>
        <fullName evidence="1">Uncharacterized protein</fullName>
    </submittedName>
</protein>
<sequence length="73" mass="8171">MMFYTSKLISDATERQEQAVEAALAFADPLVQAMALADHFEKIQAEEYVIPETAGFQRAPEVRSIKIECHTAL</sequence>
<name>A0A7W6W7E0_9HYPH</name>
<proteinExistence type="predicted"/>
<dbReference type="Proteomes" id="UP000540909">
    <property type="component" value="Unassembled WGS sequence"/>
</dbReference>
<reference evidence="1 2" key="1">
    <citation type="submission" date="2020-08" db="EMBL/GenBank/DDBJ databases">
        <title>Genomic Encyclopedia of Type Strains, Phase IV (KMG-V): Genome sequencing to study the core and pangenomes of soil and plant-associated prokaryotes.</title>
        <authorList>
            <person name="Whitman W."/>
        </authorList>
    </citation>
    <scope>NUCLEOTIDE SEQUENCE [LARGE SCALE GENOMIC DNA]</scope>
    <source>
        <strain evidence="1 2">SEMIA 4089</strain>
    </source>
</reference>
<gene>
    <name evidence="1" type="ORF">GGD57_005308</name>
</gene>
<organism evidence="1 2">
    <name type="scientific">Rhizobium esperanzae</name>
    <dbReference type="NCBI Taxonomy" id="1967781"/>
    <lineage>
        <taxon>Bacteria</taxon>
        <taxon>Pseudomonadati</taxon>
        <taxon>Pseudomonadota</taxon>
        <taxon>Alphaproteobacteria</taxon>
        <taxon>Hyphomicrobiales</taxon>
        <taxon>Rhizobiaceae</taxon>
        <taxon>Rhizobium/Agrobacterium group</taxon>
        <taxon>Rhizobium</taxon>
    </lineage>
</organism>
<accession>A0A7W6W7E0</accession>